<dbReference type="InterPro" id="IPR003594">
    <property type="entry name" value="HATPase_dom"/>
</dbReference>
<evidence type="ECO:0000313" key="12">
    <source>
        <dbReference type="Proteomes" id="UP001156601"/>
    </source>
</evidence>
<keyword evidence="6 11" id="KW-0418">Kinase</keyword>
<dbReference type="InterPro" id="IPR004358">
    <property type="entry name" value="Sig_transdc_His_kin-like_C"/>
</dbReference>
<evidence type="ECO:0000256" key="8">
    <source>
        <dbReference type="SAM" id="Phobius"/>
    </source>
</evidence>
<keyword evidence="5" id="KW-0808">Transferase</keyword>
<keyword evidence="8" id="KW-0812">Transmembrane</keyword>
<dbReference type="CDD" id="cd00075">
    <property type="entry name" value="HATPase"/>
    <property type="match status" value="1"/>
</dbReference>
<dbReference type="InterPro" id="IPR003660">
    <property type="entry name" value="HAMP_dom"/>
</dbReference>
<dbReference type="SMART" id="SM00387">
    <property type="entry name" value="HATPase_c"/>
    <property type="match status" value="1"/>
</dbReference>
<evidence type="ECO:0000256" key="4">
    <source>
        <dbReference type="ARBA" id="ARBA00022553"/>
    </source>
</evidence>
<dbReference type="EMBL" id="BSOT01000011">
    <property type="protein sequence ID" value="GLR72514.1"/>
    <property type="molecule type" value="Genomic_DNA"/>
</dbReference>
<dbReference type="SUPFAM" id="SSF55874">
    <property type="entry name" value="ATPase domain of HSP90 chaperone/DNA topoisomerase II/histidine kinase"/>
    <property type="match status" value="1"/>
</dbReference>
<dbReference type="EC" id="2.7.13.3" evidence="3"/>
<feature type="domain" description="HAMP" evidence="10">
    <location>
        <begin position="202"/>
        <end position="262"/>
    </location>
</feature>
<dbReference type="PANTHER" id="PTHR43711">
    <property type="entry name" value="TWO-COMPONENT HISTIDINE KINASE"/>
    <property type="match status" value="1"/>
</dbReference>
<evidence type="ECO:0000256" key="6">
    <source>
        <dbReference type="ARBA" id="ARBA00022777"/>
    </source>
</evidence>
<dbReference type="RefSeq" id="WP_284218928.1">
    <property type="nucleotide sequence ID" value="NZ_BSOT01000011.1"/>
</dbReference>
<evidence type="ECO:0000259" key="9">
    <source>
        <dbReference type="PROSITE" id="PS50109"/>
    </source>
</evidence>
<proteinExistence type="predicted"/>
<accession>A0AA37WLH4</accession>
<keyword evidence="7" id="KW-0902">Two-component regulatory system</keyword>
<evidence type="ECO:0000256" key="7">
    <source>
        <dbReference type="ARBA" id="ARBA00023012"/>
    </source>
</evidence>
<dbReference type="SMART" id="SM00388">
    <property type="entry name" value="HisKA"/>
    <property type="match status" value="1"/>
</dbReference>
<keyword evidence="12" id="KW-1185">Reference proteome</keyword>
<dbReference type="PRINTS" id="PR00344">
    <property type="entry name" value="BCTRLSENSOR"/>
</dbReference>
<keyword evidence="8" id="KW-1133">Transmembrane helix</keyword>
<dbReference type="PROSITE" id="PS50109">
    <property type="entry name" value="HIS_KIN"/>
    <property type="match status" value="1"/>
</dbReference>
<evidence type="ECO:0000256" key="2">
    <source>
        <dbReference type="ARBA" id="ARBA00004370"/>
    </source>
</evidence>
<feature type="domain" description="Histidine kinase" evidence="9">
    <location>
        <begin position="277"/>
        <end position="496"/>
    </location>
</feature>
<dbReference type="InterPro" id="IPR003661">
    <property type="entry name" value="HisK_dim/P_dom"/>
</dbReference>
<feature type="transmembrane region" description="Helical" evidence="8">
    <location>
        <begin position="182"/>
        <end position="204"/>
    </location>
</feature>
<organism evidence="11 12">
    <name type="scientific">Agaribacter marinus</name>
    <dbReference type="NCBI Taxonomy" id="1431249"/>
    <lineage>
        <taxon>Bacteria</taxon>
        <taxon>Pseudomonadati</taxon>
        <taxon>Pseudomonadota</taxon>
        <taxon>Gammaproteobacteria</taxon>
        <taxon>Alteromonadales</taxon>
        <taxon>Alteromonadaceae</taxon>
        <taxon>Agaribacter</taxon>
    </lineage>
</organism>
<dbReference type="Pfam" id="PF02518">
    <property type="entry name" value="HATPase_c"/>
    <property type="match status" value="1"/>
</dbReference>
<keyword evidence="8" id="KW-0472">Membrane</keyword>
<dbReference type="InterPro" id="IPR050736">
    <property type="entry name" value="Sensor_HK_Regulatory"/>
</dbReference>
<dbReference type="Pfam" id="PF00512">
    <property type="entry name" value="HisKA"/>
    <property type="match status" value="1"/>
</dbReference>
<feature type="transmembrane region" description="Helical" evidence="8">
    <location>
        <begin position="12"/>
        <end position="34"/>
    </location>
</feature>
<gene>
    <name evidence="11" type="ORF">GCM10007852_34220</name>
</gene>
<evidence type="ECO:0000256" key="1">
    <source>
        <dbReference type="ARBA" id="ARBA00000085"/>
    </source>
</evidence>
<dbReference type="PANTHER" id="PTHR43711:SF1">
    <property type="entry name" value="HISTIDINE KINASE 1"/>
    <property type="match status" value="1"/>
</dbReference>
<dbReference type="Gene3D" id="3.30.565.10">
    <property type="entry name" value="Histidine kinase-like ATPase, C-terminal domain"/>
    <property type="match status" value="1"/>
</dbReference>
<dbReference type="GO" id="GO:0000155">
    <property type="term" value="F:phosphorelay sensor kinase activity"/>
    <property type="evidence" value="ECO:0007669"/>
    <property type="project" value="InterPro"/>
</dbReference>
<evidence type="ECO:0000313" key="11">
    <source>
        <dbReference type="EMBL" id="GLR72514.1"/>
    </source>
</evidence>
<dbReference type="InterPro" id="IPR005467">
    <property type="entry name" value="His_kinase_dom"/>
</dbReference>
<dbReference type="InterPro" id="IPR036097">
    <property type="entry name" value="HisK_dim/P_sf"/>
</dbReference>
<sequence length="498" mass="56082">MWHPKLCFYQRLSVSLVGGFFLVIALLTTASTYLQTSIKHEGEQRLHLKLAEHLASDNPLLKTGVYDYDALKNLFHALMLLGPSFEFYFVDINGKLLTYSAKPGEVVRDSISLGPITEMIEGNASFPLYGDDPKSNDKQKIFSAAPIFNGDKLQGYLYVIVGGSQYDSIIDELQQSKGVQQFALIVFAGLLFLLFALLLLFRFFTAPLKRLSDDMDRFRNNGFDLTGSGIQLLPWRNESRNEVQRLGFAFNEMLKHIDKQWQQIKANDSQRRALLADLSHDLRTPLANLQGYVETLSLKDKQLDEKDRAHFIQICMKNLRNLKRLIDQIFELAYLESGHIKLKLETFQLAELLHDIAAKFKIKTEAKNIELAVLIDQASGFVRADIEKVERVLSNLIENAIRHTPPNGKITLEVSDKAGKLLVSVVDTGVGISSEELSHIFDARYQASNTERDATTHVGLGLAISQKLIALFDSELEVSSELGCGTKFSFCLEMIEPM</sequence>
<name>A0AA37WLH4_9ALTE</name>
<dbReference type="InterPro" id="IPR036890">
    <property type="entry name" value="HATPase_C_sf"/>
</dbReference>
<dbReference type="PROSITE" id="PS50885">
    <property type="entry name" value="HAMP"/>
    <property type="match status" value="1"/>
</dbReference>
<comment type="subcellular location">
    <subcellularLocation>
        <location evidence="2">Membrane</location>
    </subcellularLocation>
</comment>
<dbReference type="CDD" id="cd00082">
    <property type="entry name" value="HisKA"/>
    <property type="match status" value="1"/>
</dbReference>
<evidence type="ECO:0000256" key="5">
    <source>
        <dbReference type="ARBA" id="ARBA00022679"/>
    </source>
</evidence>
<evidence type="ECO:0000256" key="3">
    <source>
        <dbReference type="ARBA" id="ARBA00012438"/>
    </source>
</evidence>
<dbReference type="GO" id="GO:0005886">
    <property type="term" value="C:plasma membrane"/>
    <property type="evidence" value="ECO:0007669"/>
    <property type="project" value="UniProtKB-ARBA"/>
</dbReference>
<keyword evidence="4" id="KW-0597">Phosphoprotein</keyword>
<dbReference type="Gene3D" id="6.10.340.10">
    <property type="match status" value="1"/>
</dbReference>
<dbReference type="Proteomes" id="UP001156601">
    <property type="component" value="Unassembled WGS sequence"/>
</dbReference>
<comment type="catalytic activity">
    <reaction evidence="1">
        <text>ATP + protein L-histidine = ADP + protein N-phospho-L-histidine.</text>
        <dbReference type="EC" id="2.7.13.3"/>
    </reaction>
</comment>
<dbReference type="Gene3D" id="1.10.287.130">
    <property type="match status" value="1"/>
</dbReference>
<reference evidence="11" key="1">
    <citation type="journal article" date="2014" name="Int. J. Syst. Evol. Microbiol.">
        <title>Complete genome sequence of Corynebacterium casei LMG S-19264T (=DSM 44701T), isolated from a smear-ripened cheese.</title>
        <authorList>
            <consortium name="US DOE Joint Genome Institute (JGI-PGF)"/>
            <person name="Walter F."/>
            <person name="Albersmeier A."/>
            <person name="Kalinowski J."/>
            <person name="Ruckert C."/>
        </authorList>
    </citation>
    <scope>NUCLEOTIDE SEQUENCE</scope>
    <source>
        <strain evidence="11">NBRC 110023</strain>
    </source>
</reference>
<dbReference type="FunFam" id="3.30.565.10:FF:000006">
    <property type="entry name" value="Sensor histidine kinase WalK"/>
    <property type="match status" value="1"/>
</dbReference>
<reference evidence="11" key="2">
    <citation type="submission" date="2023-01" db="EMBL/GenBank/DDBJ databases">
        <title>Draft genome sequence of Agaribacter marinus strain NBRC 110023.</title>
        <authorList>
            <person name="Sun Q."/>
            <person name="Mori K."/>
        </authorList>
    </citation>
    <scope>NUCLEOTIDE SEQUENCE</scope>
    <source>
        <strain evidence="11">NBRC 110023</strain>
    </source>
</reference>
<protein>
    <recommendedName>
        <fullName evidence="3">histidine kinase</fullName>
        <ecNumber evidence="3">2.7.13.3</ecNumber>
    </recommendedName>
</protein>
<dbReference type="AlphaFoldDB" id="A0AA37WLH4"/>
<comment type="caution">
    <text evidence="11">The sequence shown here is derived from an EMBL/GenBank/DDBJ whole genome shotgun (WGS) entry which is preliminary data.</text>
</comment>
<dbReference type="SUPFAM" id="SSF47384">
    <property type="entry name" value="Homodimeric domain of signal transducing histidine kinase"/>
    <property type="match status" value="1"/>
</dbReference>
<evidence type="ECO:0000259" key="10">
    <source>
        <dbReference type="PROSITE" id="PS50885"/>
    </source>
</evidence>